<dbReference type="InterPro" id="IPR011629">
    <property type="entry name" value="CobW-like_C"/>
</dbReference>
<dbReference type="SUPFAM" id="SSF90002">
    <property type="entry name" value="Hypothetical protein YjiA, C-terminal domain"/>
    <property type="match status" value="1"/>
</dbReference>
<dbReference type="AlphaFoldDB" id="A0A2H9TMG3"/>
<comment type="caution">
    <text evidence="4">The sequence shown here is derived from an EMBL/GenBank/DDBJ whole genome shotgun (WGS) entry which is preliminary data.</text>
</comment>
<accession>A0A2H9TMG3</accession>
<reference evidence="4 5" key="1">
    <citation type="submission" date="2016-10" db="EMBL/GenBank/DDBJ databases">
        <title>The genome of Paramicrosporidium saccamoebae is the missing link in understanding Cryptomycota and Microsporidia evolution.</title>
        <authorList>
            <person name="Quandt C.A."/>
            <person name="Beaudet D."/>
            <person name="Corsaro D."/>
            <person name="Michel R."/>
            <person name="Corradi N."/>
            <person name="James T."/>
        </authorList>
    </citation>
    <scope>NUCLEOTIDE SEQUENCE [LARGE SCALE GENOMIC DNA]</scope>
    <source>
        <strain evidence="4 5">KSL3</strain>
    </source>
</reference>
<evidence type="ECO:0000256" key="1">
    <source>
        <dbReference type="ARBA" id="ARBA00022741"/>
    </source>
</evidence>
<keyword evidence="2" id="KW-0143">Chaperone</keyword>
<dbReference type="InterPro" id="IPR036627">
    <property type="entry name" value="CobW-likC_sf"/>
</dbReference>
<dbReference type="Proteomes" id="UP000240830">
    <property type="component" value="Unassembled WGS sequence"/>
</dbReference>
<keyword evidence="1" id="KW-0547">Nucleotide-binding</keyword>
<protein>
    <submittedName>
        <fullName evidence="4">COBW domain-containing protein 6</fullName>
    </submittedName>
</protein>
<gene>
    <name evidence="4" type="ORF">PSACC_01242</name>
</gene>
<dbReference type="Gene3D" id="3.30.1220.10">
    <property type="entry name" value="CobW-like, C-terminal domain"/>
    <property type="match status" value="1"/>
</dbReference>
<dbReference type="EMBL" id="MTSL01000093">
    <property type="protein sequence ID" value="PJF18945.1"/>
    <property type="molecule type" value="Genomic_DNA"/>
</dbReference>
<evidence type="ECO:0000313" key="4">
    <source>
        <dbReference type="EMBL" id="PJF18945.1"/>
    </source>
</evidence>
<feature type="domain" description="CobW C-terminal" evidence="3">
    <location>
        <begin position="13"/>
        <end position="103"/>
    </location>
</feature>
<keyword evidence="5" id="KW-1185">Reference proteome</keyword>
<evidence type="ECO:0000259" key="3">
    <source>
        <dbReference type="Pfam" id="PF07683"/>
    </source>
</evidence>
<organism evidence="4 5">
    <name type="scientific">Paramicrosporidium saccamoebae</name>
    <dbReference type="NCBI Taxonomy" id="1246581"/>
    <lineage>
        <taxon>Eukaryota</taxon>
        <taxon>Fungi</taxon>
        <taxon>Fungi incertae sedis</taxon>
        <taxon>Cryptomycota</taxon>
        <taxon>Cryptomycota incertae sedis</taxon>
        <taxon>Paramicrosporidium</taxon>
    </lineage>
</organism>
<proteinExistence type="predicted"/>
<dbReference type="GO" id="GO:0000166">
    <property type="term" value="F:nucleotide binding"/>
    <property type="evidence" value="ECO:0007669"/>
    <property type="project" value="UniProtKB-KW"/>
</dbReference>
<name>A0A2H9TMG3_9FUNG</name>
<sequence>MRISLTPHTTAAIRSFTVYLKRPIDYDAFEYWLFPLLWERRIGDYNLPSDDLLLRIKGVVALSRDTKTGPYALQVVQDKYDLELLTNWTLGDSAVIFIGRIEEATENILKASILRLCK</sequence>
<evidence type="ECO:0000313" key="5">
    <source>
        <dbReference type="Proteomes" id="UP000240830"/>
    </source>
</evidence>
<dbReference type="Pfam" id="PF07683">
    <property type="entry name" value="CobW_C"/>
    <property type="match status" value="1"/>
</dbReference>
<evidence type="ECO:0000256" key="2">
    <source>
        <dbReference type="ARBA" id="ARBA00023186"/>
    </source>
</evidence>